<dbReference type="AlphaFoldDB" id="A0AAE1RD79"/>
<accession>A0AAE1RD79</accession>
<evidence type="ECO:0000313" key="2">
    <source>
        <dbReference type="Proteomes" id="UP001291623"/>
    </source>
</evidence>
<comment type="caution">
    <text evidence="1">The sequence shown here is derived from an EMBL/GenBank/DDBJ whole genome shotgun (WGS) entry which is preliminary data.</text>
</comment>
<dbReference type="EMBL" id="JAVYJV010000017">
    <property type="protein sequence ID" value="KAK4349423.1"/>
    <property type="molecule type" value="Genomic_DNA"/>
</dbReference>
<evidence type="ECO:0000313" key="1">
    <source>
        <dbReference type="EMBL" id="KAK4349423.1"/>
    </source>
</evidence>
<organism evidence="1 2">
    <name type="scientific">Anisodus tanguticus</name>
    <dbReference type="NCBI Taxonomy" id="243964"/>
    <lineage>
        <taxon>Eukaryota</taxon>
        <taxon>Viridiplantae</taxon>
        <taxon>Streptophyta</taxon>
        <taxon>Embryophyta</taxon>
        <taxon>Tracheophyta</taxon>
        <taxon>Spermatophyta</taxon>
        <taxon>Magnoliopsida</taxon>
        <taxon>eudicotyledons</taxon>
        <taxon>Gunneridae</taxon>
        <taxon>Pentapetalae</taxon>
        <taxon>asterids</taxon>
        <taxon>lamiids</taxon>
        <taxon>Solanales</taxon>
        <taxon>Solanaceae</taxon>
        <taxon>Solanoideae</taxon>
        <taxon>Hyoscyameae</taxon>
        <taxon>Anisodus</taxon>
    </lineage>
</organism>
<keyword evidence="2" id="KW-1185">Reference proteome</keyword>
<sequence length="96" mass="10931">MIEHMVKDVNAREGSHGLPYGFFLTTILEHFKVKRGKDTSCTRKHMIFMATLEECECVPKKVQLTEKEQEHGSTGVVEVANAENAKLKAENEKLRQ</sequence>
<protein>
    <submittedName>
        <fullName evidence="1">Uncharacterized protein</fullName>
    </submittedName>
</protein>
<gene>
    <name evidence="1" type="ORF">RND71_032178</name>
</gene>
<reference evidence="1" key="1">
    <citation type="submission" date="2023-12" db="EMBL/GenBank/DDBJ databases">
        <title>Genome assembly of Anisodus tanguticus.</title>
        <authorList>
            <person name="Wang Y.-J."/>
        </authorList>
    </citation>
    <scope>NUCLEOTIDE SEQUENCE</scope>
    <source>
        <strain evidence="1">KB-2021</strain>
        <tissue evidence="1">Leaf</tissue>
    </source>
</reference>
<dbReference type="Proteomes" id="UP001291623">
    <property type="component" value="Unassembled WGS sequence"/>
</dbReference>
<proteinExistence type="predicted"/>
<name>A0AAE1RD79_9SOLA</name>